<keyword evidence="6 8" id="KW-0675">Receptor</keyword>
<feature type="transmembrane region" description="Helical" evidence="8">
    <location>
        <begin position="359"/>
        <end position="385"/>
    </location>
</feature>
<dbReference type="AlphaFoldDB" id="A0A4E0S4H6"/>
<dbReference type="OrthoDB" id="6366728at2759"/>
<dbReference type="EMBL" id="ML158631">
    <property type="protein sequence ID" value="THK33053.1"/>
    <property type="molecule type" value="Genomic_DNA"/>
</dbReference>
<accession>A0A4E0S4H6</accession>
<feature type="transmembrane region" description="Helical" evidence="8">
    <location>
        <begin position="101"/>
        <end position="121"/>
    </location>
</feature>
<evidence type="ECO:0000256" key="5">
    <source>
        <dbReference type="ARBA" id="ARBA00023136"/>
    </source>
</evidence>
<dbReference type="GO" id="GO:0008049">
    <property type="term" value="P:male courtship behavior"/>
    <property type="evidence" value="ECO:0007669"/>
    <property type="project" value="TreeGrafter"/>
</dbReference>
<feature type="region of interest" description="Disordered" evidence="9">
    <location>
        <begin position="1"/>
        <end position="23"/>
    </location>
</feature>
<reference evidence="10" key="1">
    <citation type="submission" date="2019-02" db="EMBL/GenBank/DDBJ databases">
        <title>Genome of the parasitoid wasp Diachasma alloeum, an emerging model for ecological speciation and transitions to asexual reproduction.</title>
        <authorList>
            <person name="Robertson H.M."/>
            <person name="Walden K.K."/>
            <person name="Tvedte E.S."/>
            <person name="Hood G.R."/>
            <person name="Feder J.L."/>
            <person name="Forbes A.A."/>
            <person name="Logsdon J.M."/>
            <person name="Mcelroy K.E."/>
        </authorList>
    </citation>
    <scope>NUCLEOTIDE SEQUENCE [LARGE SCALE GENOMIC DNA]</scope>
    <source>
        <strain evidence="10">Michigan</strain>
    </source>
</reference>
<protein>
    <recommendedName>
        <fullName evidence="8">Gustatory receptor</fullName>
    </recommendedName>
</protein>
<feature type="transmembrane region" description="Helical" evidence="8">
    <location>
        <begin position="153"/>
        <end position="176"/>
    </location>
</feature>
<gene>
    <name evidence="10" type="primary">Gr5</name>
    <name evidence="10" type="ORF">DALL_DALL000239</name>
</gene>
<dbReference type="GO" id="GO:0050909">
    <property type="term" value="P:sensory perception of taste"/>
    <property type="evidence" value="ECO:0007669"/>
    <property type="project" value="InterPro"/>
</dbReference>
<organism evidence="10 11">
    <name type="scientific">Diachasma alloeum</name>
    <dbReference type="NCBI Taxonomy" id="454923"/>
    <lineage>
        <taxon>Eukaryota</taxon>
        <taxon>Metazoa</taxon>
        <taxon>Ecdysozoa</taxon>
        <taxon>Arthropoda</taxon>
        <taxon>Hexapoda</taxon>
        <taxon>Insecta</taxon>
        <taxon>Pterygota</taxon>
        <taxon>Neoptera</taxon>
        <taxon>Endopterygota</taxon>
        <taxon>Hymenoptera</taxon>
        <taxon>Apocrita</taxon>
        <taxon>Ichneumonoidea</taxon>
        <taxon>Braconidae</taxon>
        <taxon>Opiinae</taxon>
        <taxon>Diachasma</taxon>
    </lineage>
</organism>
<dbReference type="CTD" id="100142461"/>
<comment type="subcellular location">
    <subcellularLocation>
        <location evidence="1 8">Cell membrane</location>
        <topology evidence="1 8">Multi-pass membrane protein</topology>
    </subcellularLocation>
</comment>
<keyword evidence="7 8" id="KW-0807">Transducer</keyword>
<evidence type="ECO:0000256" key="7">
    <source>
        <dbReference type="ARBA" id="ARBA00023224"/>
    </source>
</evidence>
<keyword evidence="3 8" id="KW-0812">Transmembrane</keyword>
<dbReference type="InterPro" id="IPR013604">
    <property type="entry name" value="7TM_chemorcpt"/>
</dbReference>
<proteinExistence type="inferred from homology"/>
<comment type="function">
    <text evidence="8">Gustatory receptor which mediates acceptance or avoidance behavior, depending on its substrates.</text>
</comment>
<feature type="transmembrane region" description="Helical" evidence="8">
    <location>
        <begin position="188"/>
        <end position="208"/>
    </location>
</feature>
<feature type="transmembrane region" description="Helical" evidence="8">
    <location>
        <begin position="291"/>
        <end position="316"/>
    </location>
</feature>
<feature type="transmembrane region" description="Helical" evidence="8">
    <location>
        <begin position="263"/>
        <end position="285"/>
    </location>
</feature>
<dbReference type="GO" id="GO:0030424">
    <property type="term" value="C:axon"/>
    <property type="evidence" value="ECO:0007669"/>
    <property type="project" value="TreeGrafter"/>
</dbReference>
<sequence length="392" mass="45330">MQMRRVGVLEGSTTTTKSGKSQTIYRGPESPLYSAVCPFVYVFRIFGVAPYEFADDILVPSCRNAIFSFIWLGLYCWIIYEVLASFYHVDRGSPLLGHTETVKTVFNFFVAVMDIFVALYYRAEFTKIWNSLQDHDDKIRELGYARSERKPTIFVWVTLVLSFVMCLSINRLGMWAFIQSWWDNMSYLMMYIGTAISIVKFSGILLLLGDRFHQLNEIAKENIPVKPRWITILPVVNAKAVERLHDSLMVLGEKLESMHSWSLMAWIANLSFHLIFNLYFIIDWILKPEVIWAPVFCLLSWTVAFTGQLILLLYACDYASSEASMMAYIMLSWKRLLYTQNRDMAVDTLMHLRNRRLHFCAAGCFDVNLPLLSSIASLLTTYLVILLQFEAD</sequence>
<dbReference type="PANTHER" id="PTHR21143:SF133">
    <property type="entry name" value="GUSTATORY AND PHEROMONE RECEPTOR 32A-RELATED"/>
    <property type="match status" value="1"/>
</dbReference>
<dbReference type="GO" id="GO:0043025">
    <property type="term" value="C:neuronal cell body"/>
    <property type="evidence" value="ECO:0007669"/>
    <property type="project" value="TreeGrafter"/>
</dbReference>
<dbReference type="GO" id="GO:0007165">
    <property type="term" value="P:signal transduction"/>
    <property type="evidence" value="ECO:0007669"/>
    <property type="project" value="UniProtKB-KW"/>
</dbReference>
<dbReference type="Proteomes" id="UP000297026">
    <property type="component" value="Unassembled WGS sequence"/>
</dbReference>
<feature type="transmembrane region" description="Helical" evidence="8">
    <location>
        <begin position="65"/>
        <end position="89"/>
    </location>
</feature>
<keyword evidence="4 8" id="KW-1133">Transmembrane helix</keyword>
<evidence type="ECO:0000256" key="6">
    <source>
        <dbReference type="ARBA" id="ARBA00023170"/>
    </source>
</evidence>
<keyword evidence="11" id="KW-1185">Reference proteome</keyword>
<evidence type="ECO:0000256" key="4">
    <source>
        <dbReference type="ARBA" id="ARBA00022989"/>
    </source>
</evidence>
<comment type="similarity">
    <text evidence="8">Belongs to the insect chemoreceptor superfamily. Gustatory receptor (GR) family.</text>
</comment>
<evidence type="ECO:0000313" key="10">
    <source>
        <dbReference type="EMBL" id="THK33053.1"/>
    </source>
</evidence>
<evidence type="ECO:0000256" key="2">
    <source>
        <dbReference type="ARBA" id="ARBA00022475"/>
    </source>
</evidence>
<evidence type="ECO:0000256" key="1">
    <source>
        <dbReference type="ARBA" id="ARBA00004651"/>
    </source>
</evidence>
<dbReference type="GeneID" id="107038839"/>
<evidence type="ECO:0000256" key="8">
    <source>
        <dbReference type="RuleBase" id="RU363108"/>
    </source>
</evidence>
<dbReference type="Pfam" id="PF08395">
    <property type="entry name" value="7tm_7"/>
    <property type="match status" value="1"/>
</dbReference>
<dbReference type="PANTHER" id="PTHR21143">
    <property type="entry name" value="INVERTEBRATE GUSTATORY RECEPTOR"/>
    <property type="match status" value="1"/>
</dbReference>
<dbReference type="GO" id="GO:0030425">
    <property type="term" value="C:dendrite"/>
    <property type="evidence" value="ECO:0007669"/>
    <property type="project" value="TreeGrafter"/>
</dbReference>
<evidence type="ECO:0000256" key="3">
    <source>
        <dbReference type="ARBA" id="ARBA00022692"/>
    </source>
</evidence>
<evidence type="ECO:0000256" key="9">
    <source>
        <dbReference type="SAM" id="MobiDB-lite"/>
    </source>
</evidence>
<feature type="compositionally biased region" description="Low complexity" evidence="9">
    <location>
        <begin position="11"/>
        <end position="21"/>
    </location>
</feature>
<keyword evidence="2 8" id="KW-1003">Cell membrane</keyword>
<evidence type="ECO:0000313" key="11">
    <source>
        <dbReference type="Proteomes" id="UP000297026"/>
    </source>
</evidence>
<dbReference type="KEGG" id="dam:107038839"/>
<dbReference type="GO" id="GO:0007635">
    <property type="term" value="P:chemosensory behavior"/>
    <property type="evidence" value="ECO:0007669"/>
    <property type="project" value="TreeGrafter"/>
</dbReference>
<dbReference type="GO" id="GO:0005886">
    <property type="term" value="C:plasma membrane"/>
    <property type="evidence" value="ECO:0007669"/>
    <property type="project" value="UniProtKB-SubCell"/>
</dbReference>
<keyword evidence="5 8" id="KW-0472">Membrane</keyword>
<name>A0A4E0S4H6_9HYME</name>